<dbReference type="PANTHER" id="PTHR14303:SF0">
    <property type="entry name" value="DNA POLYMERASE DELTA SUBUNIT 4"/>
    <property type="match status" value="1"/>
</dbReference>
<dbReference type="GO" id="GO:0003887">
    <property type="term" value="F:DNA-directed DNA polymerase activity"/>
    <property type="evidence" value="ECO:0007669"/>
    <property type="project" value="TreeGrafter"/>
</dbReference>
<evidence type="ECO:0000313" key="1">
    <source>
        <dbReference type="Ensembl" id="ENSPTXP00000023152.1"/>
    </source>
</evidence>
<name>A0A670ZK21_PSETE</name>
<dbReference type="AlphaFoldDB" id="A0A670ZK21"/>
<evidence type="ECO:0000313" key="2">
    <source>
        <dbReference type="Proteomes" id="UP000472273"/>
    </source>
</evidence>
<dbReference type="GO" id="GO:0006261">
    <property type="term" value="P:DNA-templated DNA replication"/>
    <property type="evidence" value="ECO:0007669"/>
    <property type="project" value="TreeGrafter"/>
</dbReference>
<dbReference type="Proteomes" id="UP000472273">
    <property type="component" value="Unplaced"/>
</dbReference>
<accession>A0A670ZK21</accession>
<dbReference type="InterPro" id="IPR007218">
    <property type="entry name" value="DNA_pol_delta_4"/>
</dbReference>
<dbReference type="PANTHER" id="PTHR14303">
    <property type="entry name" value="DNA POLYMERASE DELTA SUBUNIT 4"/>
    <property type="match status" value="1"/>
</dbReference>
<protein>
    <submittedName>
        <fullName evidence="1">Uncharacterized protein</fullName>
    </submittedName>
</protein>
<keyword evidence="2" id="KW-1185">Reference proteome</keyword>
<reference evidence="1" key="2">
    <citation type="submission" date="2025-09" db="UniProtKB">
        <authorList>
            <consortium name="Ensembl"/>
        </authorList>
    </citation>
    <scope>IDENTIFICATION</scope>
</reference>
<dbReference type="GO" id="GO:0043625">
    <property type="term" value="C:delta DNA polymerase complex"/>
    <property type="evidence" value="ECO:0007669"/>
    <property type="project" value="TreeGrafter"/>
</dbReference>
<dbReference type="Ensembl" id="ENSPTXT00000023872.1">
    <property type="protein sequence ID" value="ENSPTXP00000023152.1"/>
    <property type="gene ID" value="ENSPTXG00000016056.1"/>
</dbReference>
<proteinExistence type="predicted"/>
<dbReference type="GeneTree" id="ENSGT01060000250479"/>
<organism evidence="1 2">
    <name type="scientific">Pseudonaja textilis</name>
    <name type="common">Eastern brown snake</name>
    <dbReference type="NCBI Taxonomy" id="8673"/>
    <lineage>
        <taxon>Eukaryota</taxon>
        <taxon>Metazoa</taxon>
        <taxon>Chordata</taxon>
        <taxon>Craniata</taxon>
        <taxon>Vertebrata</taxon>
        <taxon>Euteleostomi</taxon>
        <taxon>Lepidosauria</taxon>
        <taxon>Squamata</taxon>
        <taxon>Bifurcata</taxon>
        <taxon>Unidentata</taxon>
        <taxon>Episquamata</taxon>
        <taxon>Toxicofera</taxon>
        <taxon>Serpentes</taxon>
        <taxon>Colubroidea</taxon>
        <taxon>Elapidae</taxon>
        <taxon>Hydrophiinae</taxon>
        <taxon>Pseudonaja</taxon>
    </lineage>
</organism>
<sequence>MAAEKIYHRCPYNQKTGHFAHWPKCTSRSLEPYYRPTVSGSSSTLKERLFWRTGTLAEEGTSPNTAQPDQLEILKQFDLNWQYGPCSAKFLGLNPPTTVQDLLLKYNNDPFVIYSLWKLHENQCVLTQLPNA</sequence>
<dbReference type="GO" id="GO:0000731">
    <property type="term" value="P:DNA synthesis involved in DNA repair"/>
    <property type="evidence" value="ECO:0007669"/>
    <property type="project" value="InterPro"/>
</dbReference>
<reference evidence="1" key="1">
    <citation type="submission" date="2025-08" db="UniProtKB">
        <authorList>
            <consortium name="Ensembl"/>
        </authorList>
    </citation>
    <scope>IDENTIFICATION</scope>
</reference>